<feature type="region of interest" description="Disordered" evidence="1">
    <location>
        <begin position="118"/>
        <end position="138"/>
    </location>
</feature>
<organism evidence="2 3">
    <name type="scientific">Agaricus bisporus var. burnettii</name>
    <dbReference type="NCBI Taxonomy" id="192524"/>
    <lineage>
        <taxon>Eukaryota</taxon>
        <taxon>Fungi</taxon>
        <taxon>Dikarya</taxon>
        <taxon>Basidiomycota</taxon>
        <taxon>Agaricomycotina</taxon>
        <taxon>Agaricomycetes</taxon>
        <taxon>Agaricomycetidae</taxon>
        <taxon>Agaricales</taxon>
        <taxon>Agaricineae</taxon>
        <taxon>Agaricaceae</taxon>
        <taxon>Agaricus</taxon>
    </lineage>
</organism>
<name>A0A8H7FBG9_AGABI</name>
<evidence type="ECO:0000313" key="2">
    <source>
        <dbReference type="EMBL" id="KAF7784770.1"/>
    </source>
</evidence>
<dbReference type="OMA" id="KETPWEV"/>
<accession>A0A8H7FBG9</accession>
<sequence length="138" mass="16006">MFLSFRRKEQPWEVVDCKAVNPVLMYSEDDEEAEDLDVHSISNTVTHGTYVFDLSYKHGPPERQLQGALSFSQQQLLREVEKKGFNILLVEGWKLTILRRGKYNRVEVQYSARAAKAEGKIHQHRRPPPFIGVLDSQH</sequence>
<proteinExistence type="predicted"/>
<reference evidence="2 3" key="1">
    <citation type="journal article" name="Sci. Rep.">
        <title>Telomere-to-telomere assembled and centromere annotated genomes of the two main subspecies of the button mushroom Agaricus bisporus reveal especially polymorphic chromosome ends.</title>
        <authorList>
            <person name="Sonnenberg A.S.M."/>
            <person name="Sedaghat-Telgerd N."/>
            <person name="Lavrijssen B."/>
            <person name="Ohm R.A."/>
            <person name="Hendrickx P.M."/>
            <person name="Scholtmeijer K."/>
            <person name="Baars J.J.P."/>
            <person name="van Peer A."/>
        </authorList>
    </citation>
    <scope>NUCLEOTIDE SEQUENCE [LARGE SCALE GENOMIC DNA]</scope>
    <source>
        <strain evidence="2 3">H119_p4</strain>
    </source>
</reference>
<evidence type="ECO:0000256" key="1">
    <source>
        <dbReference type="SAM" id="MobiDB-lite"/>
    </source>
</evidence>
<comment type="caution">
    <text evidence="2">The sequence shown here is derived from an EMBL/GenBank/DDBJ whole genome shotgun (WGS) entry which is preliminary data.</text>
</comment>
<dbReference type="EMBL" id="JABXXO010000001">
    <property type="protein sequence ID" value="KAF7784770.1"/>
    <property type="molecule type" value="Genomic_DNA"/>
</dbReference>
<dbReference type="AlphaFoldDB" id="A0A8H7FBG9"/>
<evidence type="ECO:0000313" key="3">
    <source>
        <dbReference type="Proteomes" id="UP000629468"/>
    </source>
</evidence>
<protein>
    <submittedName>
        <fullName evidence="2">Uncharacterized protein</fullName>
    </submittedName>
</protein>
<gene>
    <name evidence="2" type="ORF">Agabi119p4_935</name>
</gene>
<dbReference type="Proteomes" id="UP000629468">
    <property type="component" value="Unassembled WGS sequence"/>
</dbReference>